<feature type="non-terminal residue" evidence="2">
    <location>
        <position position="1"/>
    </location>
</feature>
<dbReference type="Proteomes" id="UP000257109">
    <property type="component" value="Unassembled WGS sequence"/>
</dbReference>
<accession>A0A371F3P5</accession>
<evidence type="ECO:0000313" key="3">
    <source>
        <dbReference type="Proteomes" id="UP000257109"/>
    </source>
</evidence>
<protein>
    <submittedName>
        <fullName evidence="2">Uncharacterized protein</fullName>
    </submittedName>
</protein>
<proteinExistence type="predicted"/>
<organism evidence="2 3">
    <name type="scientific">Mucuna pruriens</name>
    <name type="common">Velvet bean</name>
    <name type="synonym">Dolichos pruriens</name>
    <dbReference type="NCBI Taxonomy" id="157652"/>
    <lineage>
        <taxon>Eukaryota</taxon>
        <taxon>Viridiplantae</taxon>
        <taxon>Streptophyta</taxon>
        <taxon>Embryophyta</taxon>
        <taxon>Tracheophyta</taxon>
        <taxon>Spermatophyta</taxon>
        <taxon>Magnoliopsida</taxon>
        <taxon>eudicotyledons</taxon>
        <taxon>Gunneridae</taxon>
        <taxon>Pentapetalae</taxon>
        <taxon>rosids</taxon>
        <taxon>fabids</taxon>
        <taxon>Fabales</taxon>
        <taxon>Fabaceae</taxon>
        <taxon>Papilionoideae</taxon>
        <taxon>50 kb inversion clade</taxon>
        <taxon>NPAAA clade</taxon>
        <taxon>indigoferoid/millettioid clade</taxon>
        <taxon>Phaseoleae</taxon>
        <taxon>Mucuna</taxon>
    </lineage>
</organism>
<dbReference type="EMBL" id="QJKJ01010710">
    <property type="protein sequence ID" value="RDX72921.1"/>
    <property type="molecule type" value="Genomic_DNA"/>
</dbReference>
<evidence type="ECO:0000313" key="2">
    <source>
        <dbReference type="EMBL" id="RDX72921.1"/>
    </source>
</evidence>
<evidence type="ECO:0000256" key="1">
    <source>
        <dbReference type="SAM" id="MobiDB-lite"/>
    </source>
</evidence>
<gene>
    <name evidence="2" type="ORF">CR513_47536</name>
</gene>
<feature type="region of interest" description="Disordered" evidence="1">
    <location>
        <begin position="1"/>
        <end position="24"/>
    </location>
</feature>
<sequence>MDSESKTSHSIRPLPPRPRLPKRRSFSRALFLTPSNAAKKTKVVVSSNVNGDPRHTTSTTTTFYGDDKRIIHTGYFMATQLTTTTLNQCPQSVTNVTHITHTAS</sequence>
<keyword evidence="3" id="KW-1185">Reference proteome</keyword>
<reference evidence="2" key="1">
    <citation type="submission" date="2018-05" db="EMBL/GenBank/DDBJ databases">
        <title>Draft genome of Mucuna pruriens seed.</title>
        <authorList>
            <person name="Nnadi N.E."/>
            <person name="Vos R."/>
            <person name="Hasami M.H."/>
            <person name="Devisetty U.K."/>
            <person name="Aguiy J.C."/>
        </authorList>
    </citation>
    <scope>NUCLEOTIDE SEQUENCE [LARGE SCALE GENOMIC DNA]</scope>
    <source>
        <strain evidence="2">JCA_2017</strain>
    </source>
</reference>
<name>A0A371F3P5_MUCPR</name>
<comment type="caution">
    <text evidence="2">The sequence shown here is derived from an EMBL/GenBank/DDBJ whole genome shotgun (WGS) entry which is preliminary data.</text>
</comment>
<dbReference type="AlphaFoldDB" id="A0A371F3P5"/>